<name>A0A3N4RUF8_9ACTN</name>
<feature type="transmembrane region" description="Helical" evidence="2">
    <location>
        <begin position="59"/>
        <end position="79"/>
    </location>
</feature>
<reference evidence="3 4" key="1">
    <citation type="submission" date="2018-11" db="EMBL/GenBank/DDBJ databases">
        <title>Sequencing the genomes of 1000 actinobacteria strains.</title>
        <authorList>
            <person name="Klenk H.-P."/>
        </authorList>
    </citation>
    <scope>NUCLEOTIDE SEQUENCE [LARGE SCALE GENOMIC DNA]</scope>
    <source>
        <strain evidence="3 4">DSM 44781</strain>
    </source>
</reference>
<comment type="caution">
    <text evidence="3">The sequence shown here is derived from an EMBL/GenBank/DDBJ whole genome shotgun (WGS) entry which is preliminary data.</text>
</comment>
<gene>
    <name evidence="3" type="ORF">EDD38_4921</name>
</gene>
<feature type="compositionally biased region" description="Pro residues" evidence="1">
    <location>
        <begin position="287"/>
        <end position="303"/>
    </location>
</feature>
<dbReference type="EMBL" id="RKQG01000001">
    <property type="protein sequence ID" value="RPE36546.1"/>
    <property type="molecule type" value="Genomic_DNA"/>
</dbReference>
<accession>A0A3N4RUF8</accession>
<feature type="transmembrane region" description="Helical" evidence="2">
    <location>
        <begin position="99"/>
        <end position="122"/>
    </location>
</feature>
<feature type="region of interest" description="Disordered" evidence="1">
    <location>
        <begin position="276"/>
        <end position="312"/>
    </location>
</feature>
<keyword evidence="4" id="KW-1185">Reference proteome</keyword>
<evidence type="ECO:0000313" key="3">
    <source>
        <dbReference type="EMBL" id="RPE36546.1"/>
    </source>
</evidence>
<protein>
    <submittedName>
        <fullName evidence="3">Uncharacterized protein</fullName>
    </submittedName>
</protein>
<sequence>MQHQGKNGVSSDIALPVPGWNGGDGNNAYLDKTLRHMPVETVLDDRVSGRALLRMAARALLVSWVVWLVVLVFGLLIALAGSSSTDRYGSSDPTEAVGAFLGVPVYAGLAGLVAFVLALLVGKLTEPIAEWRVLLHARADVDSAYNQICNVVAERGYPLAPSVEAVREYGGISRRLVLAQHDCTAHISVFNYGSSLYLGWQMWRTRSKFRLFVQFVTDNVSGGSDLRSAMSRTGQVRAMREAVHAACREGLVVAIEQRPVQLQVQFPQVAPVSTAKVVGPQQRSSVPPAPPAAPPVPPAPPGPWTGDAPGRQ</sequence>
<dbReference type="AlphaFoldDB" id="A0A3N4RUF8"/>
<dbReference type="Proteomes" id="UP000266906">
    <property type="component" value="Unassembled WGS sequence"/>
</dbReference>
<keyword evidence="2" id="KW-0472">Membrane</keyword>
<keyword evidence="2" id="KW-0812">Transmembrane</keyword>
<keyword evidence="2" id="KW-1133">Transmembrane helix</keyword>
<evidence type="ECO:0000256" key="1">
    <source>
        <dbReference type="SAM" id="MobiDB-lite"/>
    </source>
</evidence>
<organism evidence="3 4">
    <name type="scientific">Kitasatospora cineracea</name>
    <dbReference type="NCBI Taxonomy" id="88074"/>
    <lineage>
        <taxon>Bacteria</taxon>
        <taxon>Bacillati</taxon>
        <taxon>Actinomycetota</taxon>
        <taxon>Actinomycetes</taxon>
        <taxon>Kitasatosporales</taxon>
        <taxon>Streptomycetaceae</taxon>
        <taxon>Kitasatospora</taxon>
    </lineage>
</organism>
<evidence type="ECO:0000256" key="2">
    <source>
        <dbReference type="SAM" id="Phobius"/>
    </source>
</evidence>
<evidence type="ECO:0000313" key="4">
    <source>
        <dbReference type="Proteomes" id="UP000266906"/>
    </source>
</evidence>
<proteinExistence type="predicted"/>